<evidence type="ECO:0000313" key="7">
    <source>
        <dbReference type="EMBL" id="KAK9032405.1"/>
    </source>
</evidence>
<dbReference type="EMBL" id="JBBPBN010000009">
    <property type="protein sequence ID" value="KAK9032405.1"/>
    <property type="molecule type" value="Genomic_DNA"/>
</dbReference>
<dbReference type="Proteomes" id="UP001396334">
    <property type="component" value="Unassembled WGS sequence"/>
</dbReference>
<evidence type="ECO:0000256" key="2">
    <source>
        <dbReference type="ARBA" id="ARBA00023125"/>
    </source>
</evidence>
<dbReference type="PANTHER" id="PTHR10641">
    <property type="entry name" value="MYB FAMILY TRANSCRIPTION FACTOR"/>
    <property type="match status" value="1"/>
</dbReference>
<comment type="subcellular location">
    <subcellularLocation>
        <location evidence="1">Nucleus</location>
    </subcellularLocation>
</comment>
<keyword evidence="2" id="KW-0238">DNA-binding</keyword>
<name>A0ABR2T513_9ROSI</name>
<sequence length="243" mass="27935">MENLKEKKSQSKRGLWKPEEDLVSKSYVETHGEGNWATVSKRSGKLRMENLKEKKSQSKRGLMRGGKSCRLGWKNYLRPNIKRGGMSKEEEDLIIRMHKLLGNRLPGRTDNEVKNYWNGHLNKKTLLGKIRETMDSNNRHDDNIHGTKKPRQSHDSNHHQPVFNTCPRTTESFDLEGNKEANDDNGGGVRDGAGAWMAHFDYDNEMVHLNDSNLVFDDEEPFTSYLDPLVLFEAFGGIQPFLH</sequence>
<feature type="compositionally biased region" description="Basic and acidic residues" evidence="4">
    <location>
        <begin position="136"/>
        <end position="145"/>
    </location>
</feature>
<dbReference type="Pfam" id="PF00249">
    <property type="entry name" value="Myb_DNA-binding"/>
    <property type="match status" value="1"/>
</dbReference>
<keyword evidence="8" id="KW-1185">Reference proteome</keyword>
<dbReference type="PROSITE" id="PS51294">
    <property type="entry name" value="HTH_MYB"/>
    <property type="match status" value="1"/>
</dbReference>
<evidence type="ECO:0000256" key="1">
    <source>
        <dbReference type="ARBA" id="ARBA00004123"/>
    </source>
</evidence>
<feature type="domain" description="Myb-like" evidence="5">
    <location>
        <begin position="8"/>
        <end position="77"/>
    </location>
</feature>
<evidence type="ECO:0000313" key="8">
    <source>
        <dbReference type="Proteomes" id="UP001396334"/>
    </source>
</evidence>
<keyword evidence="3" id="KW-0539">Nucleus</keyword>
<dbReference type="Gene3D" id="1.10.10.60">
    <property type="entry name" value="Homeodomain-like"/>
    <property type="match status" value="2"/>
</dbReference>
<evidence type="ECO:0000256" key="3">
    <source>
        <dbReference type="ARBA" id="ARBA00023242"/>
    </source>
</evidence>
<dbReference type="InterPro" id="IPR017930">
    <property type="entry name" value="Myb_dom"/>
</dbReference>
<gene>
    <name evidence="7" type="ORF">V6N11_056674</name>
</gene>
<reference evidence="7 8" key="1">
    <citation type="journal article" date="2024" name="G3 (Bethesda)">
        <title>Genome assembly of Hibiscus sabdariffa L. provides insights into metabolisms of medicinal natural products.</title>
        <authorList>
            <person name="Kim T."/>
        </authorList>
    </citation>
    <scope>NUCLEOTIDE SEQUENCE [LARGE SCALE GENOMIC DNA]</scope>
    <source>
        <strain evidence="7">TK-2024</strain>
        <tissue evidence="7">Old leaves</tissue>
    </source>
</reference>
<dbReference type="PROSITE" id="PS50090">
    <property type="entry name" value="MYB_LIKE"/>
    <property type="match status" value="1"/>
</dbReference>
<feature type="domain" description="HTH myb-type" evidence="6">
    <location>
        <begin position="78"/>
        <end position="125"/>
    </location>
</feature>
<proteinExistence type="predicted"/>
<comment type="caution">
    <text evidence="7">The sequence shown here is derived from an EMBL/GenBank/DDBJ whole genome shotgun (WGS) entry which is preliminary data.</text>
</comment>
<evidence type="ECO:0000256" key="4">
    <source>
        <dbReference type="SAM" id="MobiDB-lite"/>
    </source>
</evidence>
<protein>
    <submittedName>
        <fullName evidence="7">Uncharacterized protein</fullName>
    </submittedName>
</protein>
<feature type="region of interest" description="Disordered" evidence="4">
    <location>
        <begin position="136"/>
        <end position="165"/>
    </location>
</feature>
<dbReference type="CDD" id="cd00167">
    <property type="entry name" value="SANT"/>
    <property type="match status" value="2"/>
</dbReference>
<dbReference type="SMART" id="SM00717">
    <property type="entry name" value="SANT"/>
    <property type="match status" value="2"/>
</dbReference>
<dbReference type="SUPFAM" id="SSF46689">
    <property type="entry name" value="Homeodomain-like"/>
    <property type="match status" value="1"/>
</dbReference>
<accession>A0ABR2T513</accession>
<evidence type="ECO:0000259" key="6">
    <source>
        <dbReference type="PROSITE" id="PS51294"/>
    </source>
</evidence>
<evidence type="ECO:0000259" key="5">
    <source>
        <dbReference type="PROSITE" id="PS50090"/>
    </source>
</evidence>
<dbReference type="InterPro" id="IPR001005">
    <property type="entry name" value="SANT/Myb"/>
</dbReference>
<dbReference type="InterPro" id="IPR015495">
    <property type="entry name" value="Myb_TF_plants"/>
</dbReference>
<dbReference type="InterPro" id="IPR009057">
    <property type="entry name" value="Homeodomain-like_sf"/>
</dbReference>
<organism evidence="7 8">
    <name type="scientific">Hibiscus sabdariffa</name>
    <name type="common">roselle</name>
    <dbReference type="NCBI Taxonomy" id="183260"/>
    <lineage>
        <taxon>Eukaryota</taxon>
        <taxon>Viridiplantae</taxon>
        <taxon>Streptophyta</taxon>
        <taxon>Embryophyta</taxon>
        <taxon>Tracheophyta</taxon>
        <taxon>Spermatophyta</taxon>
        <taxon>Magnoliopsida</taxon>
        <taxon>eudicotyledons</taxon>
        <taxon>Gunneridae</taxon>
        <taxon>Pentapetalae</taxon>
        <taxon>rosids</taxon>
        <taxon>malvids</taxon>
        <taxon>Malvales</taxon>
        <taxon>Malvaceae</taxon>
        <taxon>Malvoideae</taxon>
        <taxon>Hibiscus</taxon>
    </lineage>
</organism>